<dbReference type="EMBL" id="CAMPGE010019263">
    <property type="protein sequence ID" value="CAI2377610.1"/>
    <property type="molecule type" value="Genomic_DNA"/>
</dbReference>
<feature type="compositionally biased region" description="Polar residues" evidence="1">
    <location>
        <begin position="196"/>
        <end position="213"/>
    </location>
</feature>
<dbReference type="CDD" id="cd05162">
    <property type="entry name" value="PWWP"/>
    <property type="match status" value="1"/>
</dbReference>
<feature type="region of interest" description="Disordered" evidence="1">
    <location>
        <begin position="93"/>
        <end position="169"/>
    </location>
</feature>
<gene>
    <name evidence="3" type="ORF">ECRASSUSDP1_LOCUS18998</name>
</gene>
<feature type="compositionally biased region" description="Basic and acidic residues" evidence="1">
    <location>
        <begin position="146"/>
        <end position="155"/>
    </location>
</feature>
<dbReference type="PROSITE" id="PS50812">
    <property type="entry name" value="PWWP"/>
    <property type="match status" value="1"/>
</dbReference>
<dbReference type="SUPFAM" id="SSF63748">
    <property type="entry name" value="Tudor/PWWP/MBT"/>
    <property type="match status" value="1"/>
</dbReference>
<dbReference type="Pfam" id="PF00855">
    <property type="entry name" value="PWWP"/>
    <property type="match status" value="1"/>
</dbReference>
<dbReference type="Proteomes" id="UP001295684">
    <property type="component" value="Unassembled WGS sequence"/>
</dbReference>
<evidence type="ECO:0000259" key="2">
    <source>
        <dbReference type="PROSITE" id="PS50812"/>
    </source>
</evidence>
<evidence type="ECO:0000313" key="4">
    <source>
        <dbReference type="Proteomes" id="UP001295684"/>
    </source>
</evidence>
<feature type="domain" description="PWWP" evidence="2">
    <location>
        <begin position="7"/>
        <end position="68"/>
    </location>
</feature>
<evidence type="ECO:0000256" key="1">
    <source>
        <dbReference type="SAM" id="MobiDB-lite"/>
    </source>
</evidence>
<accession>A0AAD1XRG4</accession>
<dbReference type="SMART" id="SM00293">
    <property type="entry name" value="PWWP"/>
    <property type="match status" value="1"/>
</dbReference>
<comment type="caution">
    <text evidence="3">The sequence shown here is derived from an EMBL/GenBank/DDBJ whole genome shotgun (WGS) entry which is preliminary data.</text>
</comment>
<dbReference type="AlphaFoldDB" id="A0AAD1XRG4"/>
<name>A0AAD1XRG4_EUPCR</name>
<proteinExistence type="predicted"/>
<organism evidence="3 4">
    <name type="scientific">Euplotes crassus</name>
    <dbReference type="NCBI Taxonomy" id="5936"/>
    <lineage>
        <taxon>Eukaryota</taxon>
        <taxon>Sar</taxon>
        <taxon>Alveolata</taxon>
        <taxon>Ciliophora</taxon>
        <taxon>Intramacronucleata</taxon>
        <taxon>Spirotrichea</taxon>
        <taxon>Hypotrichia</taxon>
        <taxon>Euplotida</taxon>
        <taxon>Euplotidae</taxon>
        <taxon>Moneuplotes</taxon>
    </lineage>
</organism>
<sequence length="254" mass="29250">MSDQFKLNEVVWGKVRGYPYWPAQIISLPPGLSKSKKNSWDTRYSLRFFGDGKISKLGIAKMKKFAPNLDIYNYTRVKRRYRNDMREALIQAQKKHEKHNLSVTEKQPEMLNDKSDKNQECKSQEESEEHKNHPTEDQSDYQSSKAELHPEKGTKDFNASSQKKQDPKAGSFVVLPNKLILPLRLIPPRLIKLEQSSQKLEDPSPTNLNLQSPSKKRETKAAIKEELCTVPPIEASQAIFKMAHMLGDKVIKFK</sequence>
<protein>
    <recommendedName>
        <fullName evidence="2">PWWP domain-containing protein</fullName>
    </recommendedName>
</protein>
<dbReference type="Gene3D" id="2.30.30.140">
    <property type="match status" value="1"/>
</dbReference>
<feature type="region of interest" description="Disordered" evidence="1">
    <location>
        <begin position="196"/>
        <end position="216"/>
    </location>
</feature>
<dbReference type="InterPro" id="IPR000313">
    <property type="entry name" value="PWWP_dom"/>
</dbReference>
<evidence type="ECO:0000313" key="3">
    <source>
        <dbReference type="EMBL" id="CAI2377610.1"/>
    </source>
</evidence>
<keyword evidence="4" id="KW-1185">Reference proteome</keyword>
<feature type="compositionally biased region" description="Basic and acidic residues" evidence="1">
    <location>
        <begin position="106"/>
        <end position="136"/>
    </location>
</feature>
<reference evidence="3" key="1">
    <citation type="submission" date="2023-07" db="EMBL/GenBank/DDBJ databases">
        <authorList>
            <consortium name="AG Swart"/>
            <person name="Singh M."/>
            <person name="Singh A."/>
            <person name="Seah K."/>
            <person name="Emmerich C."/>
        </authorList>
    </citation>
    <scope>NUCLEOTIDE SEQUENCE</scope>
    <source>
        <strain evidence="3">DP1</strain>
    </source>
</reference>